<protein>
    <submittedName>
        <fullName evidence="1">Uncharacterized protein</fullName>
    </submittedName>
</protein>
<organism evidence="1 2">
    <name type="scientific">Staphylotrichum tortipilum</name>
    <dbReference type="NCBI Taxonomy" id="2831512"/>
    <lineage>
        <taxon>Eukaryota</taxon>
        <taxon>Fungi</taxon>
        <taxon>Dikarya</taxon>
        <taxon>Ascomycota</taxon>
        <taxon>Pezizomycotina</taxon>
        <taxon>Sordariomycetes</taxon>
        <taxon>Sordariomycetidae</taxon>
        <taxon>Sordariales</taxon>
        <taxon>Chaetomiaceae</taxon>
        <taxon>Staphylotrichum</taxon>
    </lineage>
</organism>
<dbReference type="Gene3D" id="2.60.270.50">
    <property type="match status" value="1"/>
</dbReference>
<proteinExistence type="predicted"/>
<sequence>RRVTILIVNYSPNQLKFDPESVQLRRGKWEDPAEAVVPEVILLGGSLLLRCRSVGFARSIEGSVTCRLAGHAPHDSVRFTWKSCYFLPNVYSAQTSREGCNIEIEGAGGARAVVVFVFL</sequence>
<comment type="caution">
    <text evidence="1">The sequence shown here is derived from an EMBL/GenBank/DDBJ whole genome shotgun (WGS) entry which is preliminary data.</text>
</comment>
<dbReference type="AlphaFoldDB" id="A0AAN6MGY8"/>
<keyword evidence="2" id="KW-1185">Reference proteome</keyword>
<dbReference type="EMBL" id="MU855646">
    <property type="protein sequence ID" value="KAK3900697.1"/>
    <property type="molecule type" value="Genomic_DNA"/>
</dbReference>
<dbReference type="Proteomes" id="UP001303889">
    <property type="component" value="Unassembled WGS sequence"/>
</dbReference>
<reference evidence="1" key="2">
    <citation type="submission" date="2023-05" db="EMBL/GenBank/DDBJ databases">
        <authorList>
            <consortium name="Lawrence Berkeley National Laboratory"/>
            <person name="Steindorff A."/>
            <person name="Hensen N."/>
            <person name="Bonometti L."/>
            <person name="Westerberg I."/>
            <person name="Brannstrom I.O."/>
            <person name="Guillou S."/>
            <person name="Cros-Aarteil S."/>
            <person name="Calhoun S."/>
            <person name="Haridas S."/>
            <person name="Kuo A."/>
            <person name="Mondo S."/>
            <person name="Pangilinan J."/>
            <person name="Riley R."/>
            <person name="Labutti K."/>
            <person name="Andreopoulos B."/>
            <person name="Lipzen A."/>
            <person name="Chen C."/>
            <person name="Yanf M."/>
            <person name="Daum C."/>
            <person name="Ng V."/>
            <person name="Clum A."/>
            <person name="Ohm R."/>
            <person name="Martin F."/>
            <person name="Silar P."/>
            <person name="Natvig D."/>
            <person name="Lalanne C."/>
            <person name="Gautier V."/>
            <person name="Ament-Velasquez S.L."/>
            <person name="Kruys A."/>
            <person name="Hutchinson M.I."/>
            <person name="Powell A.J."/>
            <person name="Barry K."/>
            <person name="Miller A.N."/>
            <person name="Grigoriev I.V."/>
            <person name="Debuchy R."/>
            <person name="Gladieux P."/>
            <person name="Thoren M.H."/>
            <person name="Johannesson H."/>
        </authorList>
    </citation>
    <scope>NUCLEOTIDE SEQUENCE</scope>
    <source>
        <strain evidence="1">CBS 103.79</strain>
    </source>
</reference>
<feature type="non-terminal residue" evidence="1">
    <location>
        <position position="1"/>
    </location>
</feature>
<evidence type="ECO:0000313" key="1">
    <source>
        <dbReference type="EMBL" id="KAK3900697.1"/>
    </source>
</evidence>
<evidence type="ECO:0000313" key="2">
    <source>
        <dbReference type="Proteomes" id="UP001303889"/>
    </source>
</evidence>
<name>A0AAN6MGY8_9PEZI</name>
<accession>A0AAN6MGY8</accession>
<reference evidence="1" key="1">
    <citation type="journal article" date="2023" name="Mol. Phylogenet. Evol.">
        <title>Genome-scale phylogeny and comparative genomics of the fungal order Sordariales.</title>
        <authorList>
            <person name="Hensen N."/>
            <person name="Bonometti L."/>
            <person name="Westerberg I."/>
            <person name="Brannstrom I.O."/>
            <person name="Guillou S."/>
            <person name="Cros-Aarteil S."/>
            <person name="Calhoun S."/>
            <person name="Haridas S."/>
            <person name="Kuo A."/>
            <person name="Mondo S."/>
            <person name="Pangilinan J."/>
            <person name="Riley R."/>
            <person name="LaButti K."/>
            <person name="Andreopoulos B."/>
            <person name="Lipzen A."/>
            <person name="Chen C."/>
            <person name="Yan M."/>
            <person name="Daum C."/>
            <person name="Ng V."/>
            <person name="Clum A."/>
            <person name="Steindorff A."/>
            <person name="Ohm R.A."/>
            <person name="Martin F."/>
            <person name="Silar P."/>
            <person name="Natvig D.O."/>
            <person name="Lalanne C."/>
            <person name="Gautier V."/>
            <person name="Ament-Velasquez S.L."/>
            <person name="Kruys A."/>
            <person name="Hutchinson M.I."/>
            <person name="Powell A.J."/>
            <person name="Barry K."/>
            <person name="Miller A.N."/>
            <person name="Grigoriev I.V."/>
            <person name="Debuchy R."/>
            <person name="Gladieux P."/>
            <person name="Hiltunen Thoren M."/>
            <person name="Johannesson H."/>
        </authorList>
    </citation>
    <scope>NUCLEOTIDE SEQUENCE</scope>
    <source>
        <strain evidence="1">CBS 103.79</strain>
    </source>
</reference>
<gene>
    <name evidence="1" type="ORF">C8A05DRAFT_17027</name>
</gene>